<dbReference type="InterPro" id="IPR003594">
    <property type="entry name" value="HATPase_dom"/>
</dbReference>
<name>A0A1J5RU25_9ZZZZ</name>
<evidence type="ECO:0000256" key="6">
    <source>
        <dbReference type="ARBA" id="ARBA00022553"/>
    </source>
</evidence>
<dbReference type="GO" id="GO:0005524">
    <property type="term" value="F:ATP binding"/>
    <property type="evidence" value="ECO:0007669"/>
    <property type="project" value="UniProtKB-KW"/>
</dbReference>
<dbReference type="AlphaFoldDB" id="A0A1J5RU25"/>
<evidence type="ECO:0000256" key="10">
    <source>
        <dbReference type="ARBA" id="ARBA00022777"/>
    </source>
</evidence>
<feature type="domain" description="HAMP" evidence="17">
    <location>
        <begin position="71"/>
        <end position="124"/>
    </location>
</feature>
<evidence type="ECO:0000256" key="5">
    <source>
        <dbReference type="ARBA" id="ARBA00022519"/>
    </source>
</evidence>
<evidence type="ECO:0000256" key="13">
    <source>
        <dbReference type="ARBA" id="ARBA00023012"/>
    </source>
</evidence>
<keyword evidence="11" id="KW-0067">ATP-binding</keyword>
<dbReference type="EC" id="2.7.13.3" evidence="3"/>
<dbReference type="Pfam" id="PF02518">
    <property type="entry name" value="HATPase_c"/>
    <property type="match status" value="1"/>
</dbReference>
<feature type="domain" description="Histidine kinase" evidence="16">
    <location>
        <begin position="132"/>
        <end position="330"/>
    </location>
</feature>
<dbReference type="Gene3D" id="1.10.287.130">
    <property type="match status" value="1"/>
</dbReference>
<keyword evidence="14 15" id="KW-0472">Membrane</keyword>
<evidence type="ECO:0000256" key="7">
    <source>
        <dbReference type="ARBA" id="ARBA00022679"/>
    </source>
</evidence>
<organism evidence="18">
    <name type="scientific">mine drainage metagenome</name>
    <dbReference type="NCBI Taxonomy" id="410659"/>
    <lineage>
        <taxon>unclassified sequences</taxon>
        <taxon>metagenomes</taxon>
        <taxon>ecological metagenomes</taxon>
    </lineage>
</organism>
<dbReference type="InterPro" id="IPR005467">
    <property type="entry name" value="His_kinase_dom"/>
</dbReference>
<dbReference type="GO" id="GO:0005886">
    <property type="term" value="C:plasma membrane"/>
    <property type="evidence" value="ECO:0007669"/>
    <property type="project" value="UniProtKB-SubCell"/>
</dbReference>
<dbReference type="PRINTS" id="PR00344">
    <property type="entry name" value="BCTRLSENSOR"/>
</dbReference>
<dbReference type="InterPro" id="IPR004358">
    <property type="entry name" value="Sig_transdc_His_kin-like_C"/>
</dbReference>
<evidence type="ECO:0000256" key="2">
    <source>
        <dbReference type="ARBA" id="ARBA00004429"/>
    </source>
</evidence>
<evidence type="ECO:0000256" key="9">
    <source>
        <dbReference type="ARBA" id="ARBA00022741"/>
    </source>
</evidence>
<evidence type="ECO:0000259" key="16">
    <source>
        <dbReference type="PROSITE" id="PS50109"/>
    </source>
</evidence>
<evidence type="ECO:0000256" key="4">
    <source>
        <dbReference type="ARBA" id="ARBA00022475"/>
    </source>
</evidence>
<keyword evidence="8 15" id="KW-0812">Transmembrane</keyword>
<dbReference type="EMBL" id="MLJW01000166">
    <property type="protein sequence ID" value="OIQ95471.1"/>
    <property type="molecule type" value="Genomic_DNA"/>
</dbReference>
<feature type="transmembrane region" description="Helical" evidence="15">
    <location>
        <begin position="9"/>
        <end position="29"/>
    </location>
</feature>
<dbReference type="InterPro" id="IPR003661">
    <property type="entry name" value="HisK_dim/P_dom"/>
</dbReference>
<keyword evidence="10" id="KW-0418">Kinase</keyword>
<keyword evidence="6" id="KW-0597">Phosphoprotein</keyword>
<keyword evidence="13" id="KW-0902">Two-component regulatory system</keyword>
<evidence type="ECO:0000256" key="12">
    <source>
        <dbReference type="ARBA" id="ARBA00022989"/>
    </source>
</evidence>
<gene>
    <name evidence="18" type="primary">envZ_12</name>
    <name evidence="18" type="ORF">GALL_225340</name>
</gene>
<feature type="transmembrane region" description="Helical" evidence="15">
    <location>
        <begin position="49"/>
        <end position="70"/>
    </location>
</feature>
<evidence type="ECO:0000313" key="18">
    <source>
        <dbReference type="EMBL" id="OIQ95471.1"/>
    </source>
</evidence>
<keyword evidence="12 15" id="KW-1133">Transmembrane helix</keyword>
<evidence type="ECO:0000256" key="11">
    <source>
        <dbReference type="ARBA" id="ARBA00022840"/>
    </source>
</evidence>
<dbReference type="InterPro" id="IPR003660">
    <property type="entry name" value="HAMP_dom"/>
</dbReference>
<dbReference type="InterPro" id="IPR050980">
    <property type="entry name" value="2C_sensor_his_kinase"/>
</dbReference>
<evidence type="ECO:0000256" key="14">
    <source>
        <dbReference type="ARBA" id="ARBA00023136"/>
    </source>
</evidence>
<dbReference type="SMART" id="SM00304">
    <property type="entry name" value="HAMP"/>
    <property type="match status" value="2"/>
</dbReference>
<dbReference type="SUPFAM" id="SSF47384">
    <property type="entry name" value="Homodimeric domain of signal transducing histidine kinase"/>
    <property type="match status" value="1"/>
</dbReference>
<protein>
    <recommendedName>
        <fullName evidence="3">histidine kinase</fullName>
        <ecNumber evidence="3">2.7.13.3</ecNumber>
    </recommendedName>
</protein>
<dbReference type="InterPro" id="IPR036097">
    <property type="entry name" value="HisK_dim/P_sf"/>
</dbReference>
<dbReference type="Gene3D" id="3.30.565.10">
    <property type="entry name" value="Histidine kinase-like ATPase, C-terminal domain"/>
    <property type="match status" value="1"/>
</dbReference>
<sequence>MKSIIPDSLFVRLFLLLFVILSISIFAGREVFIMLGLEHAPSSVHRDPFRLYTILLVRLGAVALTAWVAARWLSYPIKRMAKAAEELGNNLNSPNIEETSGPSEVRQASKVFNQMKARINLQMEERNRFLAAVSHDLRTPLTRLKLKAEKMDQQELQADIQEDINEMASIIDTTLDYLRGDERPETECMLDIGALVHSMVEDAEERGESVTVSGNANPIKLQPLAIRRCLGNLIENALRYGESASIVIGETDSNVVITIRDFGPGIPEDQLESVFAPFYRLDTSRNRNHGGVGLGLSIARDMARKQGGDIALKNAQGGGLVATLLLPKQH</sequence>
<dbReference type="Pfam" id="PF00512">
    <property type="entry name" value="HisKA"/>
    <property type="match status" value="1"/>
</dbReference>
<dbReference type="PROSITE" id="PS50109">
    <property type="entry name" value="HIS_KIN"/>
    <property type="match status" value="1"/>
</dbReference>
<dbReference type="PANTHER" id="PTHR44936:SF5">
    <property type="entry name" value="SENSOR HISTIDINE KINASE ENVZ"/>
    <property type="match status" value="1"/>
</dbReference>
<comment type="caution">
    <text evidence="18">The sequence shown here is derived from an EMBL/GenBank/DDBJ whole genome shotgun (WGS) entry which is preliminary data.</text>
</comment>
<keyword evidence="7 18" id="KW-0808">Transferase</keyword>
<keyword evidence="9" id="KW-0547">Nucleotide-binding</keyword>
<evidence type="ECO:0000256" key="1">
    <source>
        <dbReference type="ARBA" id="ARBA00000085"/>
    </source>
</evidence>
<accession>A0A1J5RU25</accession>
<evidence type="ECO:0000256" key="15">
    <source>
        <dbReference type="SAM" id="Phobius"/>
    </source>
</evidence>
<evidence type="ECO:0000256" key="3">
    <source>
        <dbReference type="ARBA" id="ARBA00012438"/>
    </source>
</evidence>
<keyword evidence="4" id="KW-1003">Cell membrane</keyword>
<dbReference type="Pfam" id="PF00672">
    <property type="entry name" value="HAMP"/>
    <property type="match status" value="1"/>
</dbReference>
<dbReference type="SUPFAM" id="SSF55874">
    <property type="entry name" value="ATPase domain of HSP90 chaperone/DNA topoisomerase II/histidine kinase"/>
    <property type="match status" value="1"/>
</dbReference>
<dbReference type="CDD" id="cd00082">
    <property type="entry name" value="HisKA"/>
    <property type="match status" value="1"/>
</dbReference>
<evidence type="ECO:0000256" key="8">
    <source>
        <dbReference type="ARBA" id="ARBA00022692"/>
    </source>
</evidence>
<proteinExistence type="predicted"/>
<dbReference type="GO" id="GO:0000155">
    <property type="term" value="F:phosphorelay sensor kinase activity"/>
    <property type="evidence" value="ECO:0007669"/>
    <property type="project" value="InterPro"/>
</dbReference>
<dbReference type="SMART" id="SM00387">
    <property type="entry name" value="HATPase_c"/>
    <property type="match status" value="1"/>
</dbReference>
<evidence type="ECO:0000259" key="17">
    <source>
        <dbReference type="PROSITE" id="PS50885"/>
    </source>
</evidence>
<dbReference type="InterPro" id="IPR036890">
    <property type="entry name" value="HATPase_C_sf"/>
</dbReference>
<reference evidence="18" key="1">
    <citation type="submission" date="2016-10" db="EMBL/GenBank/DDBJ databases">
        <title>Sequence of Gallionella enrichment culture.</title>
        <authorList>
            <person name="Poehlein A."/>
            <person name="Muehling M."/>
            <person name="Daniel R."/>
        </authorList>
    </citation>
    <scope>NUCLEOTIDE SEQUENCE</scope>
</reference>
<dbReference type="PANTHER" id="PTHR44936">
    <property type="entry name" value="SENSOR PROTEIN CREC"/>
    <property type="match status" value="1"/>
</dbReference>
<comment type="catalytic activity">
    <reaction evidence="1">
        <text>ATP + protein L-histidine = ADP + protein N-phospho-L-histidine.</text>
        <dbReference type="EC" id="2.7.13.3"/>
    </reaction>
</comment>
<keyword evidence="5" id="KW-0997">Cell inner membrane</keyword>
<dbReference type="SMART" id="SM00388">
    <property type="entry name" value="HisKA"/>
    <property type="match status" value="1"/>
</dbReference>
<dbReference type="PROSITE" id="PS50885">
    <property type="entry name" value="HAMP"/>
    <property type="match status" value="1"/>
</dbReference>
<comment type="subcellular location">
    <subcellularLocation>
        <location evidence="2">Cell inner membrane</location>
        <topology evidence="2">Multi-pass membrane protein</topology>
    </subcellularLocation>
</comment>